<dbReference type="PRINTS" id="PR00038">
    <property type="entry name" value="HTHLUXR"/>
</dbReference>
<accession>A0ABZ3FVQ2</accession>
<protein>
    <submittedName>
        <fullName evidence="3">Response regulator transcription factor</fullName>
    </submittedName>
</protein>
<name>A0ABZ3FVQ2_9ACTN</name>
<dbReference type="InterPro" id="IPR000792">
    <property type="entry name" value="Tscrpt_reg_LuxR_C"/>
</dbReference>
<dbReference type="PROSITE" id="PS00622">
    <property type="entry name" value="HTH_LUXR_1"/>
    <property type="match status" value="1"/>
</dbReference>
<dbReference type="SUPFAM" id="SSF46894">
    <property type="entry name" value="C-terminal effector domain of the bipartite response regulators"/>
    <property type="match status" value="1"/>
</dbReference>
<evidence type="ECO:0000313" key="4">
    <source>
        <dbReference type="Proteomes" id="UP001442841"/>
    </source>
</evidence>
<keyword evidence="1" id="KW-0238">DNA-binding</keyword>
<organism evidence="3 4">
    <name type="scientific">Ammonicoccus fulvus</name>
    <dbReference type="NCBI Taxonomy" id="3138240"/>
    <lineage>
        <taxon>Bacteria</taxon>
        <taxon>Bacillati</taxon>
        <taxon>Actinomycetota</taxon>
        <taxon>Actinomycetes</taxon>
        <taxon>Propionibacteriales</taxon>
        <taxon>Propionibacteriaceae</taxon>
        <taxon>Ammonicoccus</taxon>
    </lineage>
</organism>
<dbReference type="SMART" id="SM00421">
    <property type="entry name" value="HTH_LUXR"/>
    <property type="match status" value="1"/>
</dbReference>
<evidence type="ECO:0000256" key="1">
    <source>
        <dbReference type="ARBA" id="ARBA00023125"/>
    </source>
</evidence>
<dbReference type="PANTHER" id="PTHR43214:SF43">
    <property type="entry name" value="TWO-COMPONENT RESPONSE REGULATOR"/>
    <property type="match status" value="1"/>
</dbReference>
<evidence type="ECO:0000259" key="2">
    <source>
        <dbReference type="PROSITE" id="PS50043"/>
    </source>
</evidence>
<feature type="domain" description="HTH luxR-type" evidence="2">
    <location>
        <begin position="59"/>
        <end position="124"/>
    </location>
</feature>
<dbReference type="Proteomes" id="UP001442841">
    <property type="component" value="Chromosome"/>
</dbReference>
<reference evidence="3 4" key="1">
    <citation type="submission" date="2024-04" db="EMBL/GenBank/DDBJ databases">
        <title>Isolation of an actinomycete strain from pig manure.</title>
        <authorList>
            <person name="Gong T."/>
            <person name="Yu Z."/>
            <person name="An M."/>
            <person name="Wei C."/>
            <person name="Yang W."/>
            <person name="Liu L."/>
        </authorList>
    </citation>
    <scope>NUCLEOTIDE SEQUENCE [LARGE SCALE GENOMIC DNA]</scope>
    <source>
        <strain evidence="3 4">ZF39</strain>
    </source>
</reference>
<dbReference type="RefSeq" id="WP_425310313.1">
    <property type="nucleotide sequence ID" value="NZ_CP154795.1"/>
</dbReference>
<gene>
    <name evidence="3" type="ORF">AADG42_16735</name>
</gene>
<evidence type="ECO:0000313" key="3">
    <source>
        <dbReference type="EMBL" id="XAN08882.1"/>
    </source>
</evidence>
<proteinExistence type="predicted"/>
<dbReference type="InterPro" id="IPR039420">
    <property type="entry name" value="WalR-like"/>
</dbReference>
<dbReference type="InterPro" id="IPR016032">
    <property type="entry name" value="Sig_transdc_resp-reg_C-effctor"/>
</dbReference>
<dbReference type="PROSITE" id="PS50043">
    <property type="entry name" value="HTH_LUXR_2"/>
    <property type="match status" value="1"/>
</dbReference>
<dbReference type="EMBL" id="CP154795">
    <property type="protein sequence ID" value="XAN08882.1"/>
    <property type="molecule type" value="Genomic_DNA"/>
</dbReference>
<keyword evidence="4" id="KW-1185">Reference proteome</keyword>
<sequence length="124" mass="13111">MHDDTDSLRRTLAAGARGYVLKGAGHGAIARAVAAVAEGDTVISGDLGRSVRTAVSRGALVPDDGLTAREREVLELVREGLDNPQIARRLGVSIKTVQNNVSSLLTKLQVSTRIQLITRRTGQG</sequence>
<dbReference type="CDD" id="cd06170">
    <property type="entry name" value="LuxR_C_like"/>
    <property type="match status" value="1"/>
</dbReference>
<dbReference type="Pfam" id="PF00196">
    <property type="entry name" value="GerE"/>
    <property type="match status" value="1"/>
</dbReference>
<dbReference type="PANTHER" id="PTHR43214">
    <property type="entry name" value="TWO-COMPONENT RESPONSE REGULATOR"/>
    <property type="match status" value="1"/>
</dbReference>
<dbReference type="Gene3D" id="3.40.50.2300">
    <property type="match status" value="1"/>
</dbReference>